<evidence type="ECO:0000256" key="2">
    <source>
        <dbReference type="ARBA" id="ARBA00005752"/>
    </source>
</evidence>
<feature type="domain" description="Glutamine amidotransferase type-2" evidence="11">
    <location>
        <begin position="2"/>
        <end position="214"/>
    </location>
</feature>
<dbReference type="Gene3D" id="3.60.20.10">
    <property type="entry name" value="Glutamine Phosphoribosylpyrophosphate, subunit 1, domain 1"/>
    <property type="match status" value="1"/>
</dbReference>
<dbReference type="InterPro" id="IPR014729">
    <property type="entry name" value="Rossmann-like_a/b/a_fold"/>
</dbReference>
<feature type="active site" description="For GATase activity" evidence="8">
    <location>
        <position position="2"/>
    </location>
</feature>
<dbReference type="Gene3D" id="3.40.50.620">
    <property type="entry name" value="HUPs"/>
    <property type="match status" value="2"/>
</dbReference>
<evidence type="ECO:0000256" key="4">
    <source>
        <dbReference type="ARBA" id="ARBA00022741"/>
    </source>
</evidence>
<feature type="binding site" evidence="9">
    <location>
        <position position="289"/>
    </location>
    <ligand>
        <name>ATP</name>
        <dbReference type="ChEBI" id="CHEBI:30616"/>
    </ligand>
</feature>
<comment type="pathway">
    <text evidence="1">Amino-acid biosynthesis; L-asparagine biosynthesis; L-asparagine from L-aspartate (L-Gln route): step 1/1.</text>
</comment>
<keyword evidence="8" id="KW-0061">Asparagine biosynthesis</keyword>
<keyword evidence="5 9" id="KW-0067">ATP-binding</keyword>
<dbReference type="GO" id="GO:0004066">
    <property type="term" value="F:asparagine synthase (glutamine-hydrolyzing) activity"/>
    <property type="evidence" value="ECO:0007669"/>
    <property type="project" value="UniProtKB-EC"/>
</dbReference>
<dbReference type="InterPro" id="IPR001962">
    <property type="entry name" value="Asn_synthase"/>
</dbReference>
<dbReference type="CDD" id="cd00712">
    <property type="entry name" value="AsnB"/>
    <property type="match status" value="1"/>
</dbReference>
<dbReference type="PROSITE" id="PS51278">
    <property type="entry name" value="GATASE_TYPE_2"/>
    <property type="match status" value="1"/>
</dbReference>
<dbReference type="NCBIfam" id="TIGR01536">
    <property type="entry name" value="asn_synth_AEB"/>
    <property type="match status" value="1"/>
</dbReference>
<accession>A0A975GWF6</accession>
<dbReference type="GO" id="GO:0006529">
    <property type="term" value="P:asparagine biosynthetic process"/>
    <property type="evidence" value="ECO:0007669"/>
    <property type="project" value="UniProtKB-KW"/>
</dbReference>
<feature type="binding site" evidence="9">
    <location>
        <begin position="361"/>
        <end position="362"/>
    </location>
    <ligand>
        <name>ATP</name>
        <dbReference type="ChEBI" id="CHEBI:30616"/>
    </ligand>
</feature>
<dbReference type="InterPro" id="IPR017932">
    <property type="entry name" value="GATase_2_dom"/>
</dbReference>
<feature type="site" description="Important for beta-aspartyl-AMP intermediate formation" evidence="10">
    <location>
        <position position="363"/>
    </location>
</feature>
<dbReference type="InterPro" id="IPR051786">
    <property type="entry name" value="ASN_synthetase/amidase"/>
</dbReference>
<dbReference type="Proteomes" id="UP000663722">
    <property type="component" value="Chromosome"/>
</dbReference>
<dbReference type="Pfam" id="PF00733">
    <property type="entry name" value="Asn_synthase"/>
    <property type="match status" value="1"/>
</dbReference>
<dbReference type="KEGG" id="dmm:dnm_100060"/>
<protein>
    <recommendedName>
        <fullName evidence="3">asparagine synthase (glutamine-hydrolyzing)</fullName>
        <ecNumber evidence="3">6.3.5.4</ecNumber>
    </recommendedName>
</protein>
<dbReference type="SUPFAM" id="SSF52402">
    <property type="entry name" value="Adenine nucleotide alpha hydrolases-like"/>
    <property type="match status" value="1"/>
</dbReference>
<evidence type="ECO:0000256" key="6">
    <source>
        <dbReference type="ARBA" id="ARBA00022962"/>
    </source>
</evidence>
<evidence type="ECO:0000256" key="5">
    <source>
        <dbReference type="ARBA" id="ARBA00022840"/>
    </source>
</evidence>
<dbReference type="Pfam" id="PF13522">
    <property type="entry name" value="GATase_6"/>
    <property type="match status" value="1"/>
</dbReference>
<dbReference type="InterPro" id="IPR006426">
    <property type="entry name" value="Asn_synth_AEB"/>
</dbReference>
<keyword evidence="8" id="KW-0028">Amino-acid biosynthesis</keyword>
<dbReference type="InterPro" id="IPR029055">
    <property type="entry name" value="Ntn_hydrolases_N"/>
</dbReference>
<evidence type="ECO:0000256" key="1">
    <source>
        <dbReference type="ARBA" id="ARBA00005187"/>
    </source>
</evidence>
<evidence type="ECO:0000256" key="9">
    <source>
        <dbReference type="PIRSR" id="PIRSR001589-2"/>
    </source>
</evidence>
<feature type="binding site" evidence="9">
    <location>
        <position position="101"/>
    </location>
    <ligand>
        <name>L-glutamine</name>
        <dbReference type="ChEBI" id="CHEBI:58359"/>
    </ligand>
</feature>
<dbReference type="PIRSF" id="PIRSF001589">
    <property type="entry name" value="Asn_synthetase_glu-h"/>
    <property type="match status" value="1"/>
</dbReference>
<dbReference type="EMBL" id="CP061800">
    <property type="protein sequence ID" value="QTA93898.1"/>
    <property type="molecule type" value="Genomic_DNA"/>
</dbReference>
<evidence type="ECO:0000313" key="12">
    <source>
        <dbReference type="EMBL" id="QTA93898.1"/>
    </source>
</evidence>
<dbReference type="AlphaFoldDB" id="A0A975GWF6"/>
<evidence type="ECO:0000256" key="10">
    <source>
        <dbReference type="PIRSR" id="PIRSR001589-3"/>
    </source>
</evidence>
<dbReference type="RefSeq" id="WP_207680618.1">
    <property type="nucleotide sequence ID" value="NZ_CP061800.1"/>
</dbReference>
<organism evidence="12 13">
    <name type="scientific">Desulfonema magnum</name>
    <dbReference type="NCBI Taxonomy" id="45655"/>
    <lineage>
        <taxon>Bacteria</taxon>
        <taxon>Pseudomonadati</taxon>
        <taxon>Thermodesulfobacteriota</taxon>
        <taxon>Desulfobacteria</taxon>
        <taxon>Desulfobacterales</taxon>
        <taxon>Desulfococcaceae</taxon>
        <taxon>Desulfonema</taxon>
    </lineage>
</organism>
<dbReference type="SUPFAM" id="SSF56235">
    <property type="entry name" value="N-terminal nucleophile aminohydrolases (Ntn hydrolases)"/>
    <property type="match status" value="1"/>
</dbReference>
<dbReference type="GO" id="GO:0005829">
    <property type="term" value="C:cytosol"/>
    <property type="evidence" value="ECO:0007669"/>
    <property type="project" value="TreeGrafter"/>
</dbReference>
<evidence type="ECO:0000256" key="8">
    <source>
        <dbReference type="PIRSR" id="PIRSR001589-1"/>
    </source>
</evidence>
<keyword evidence="4 9" id="KW-0547">Nucleotide-binding</keyword>
<proteinExistence type="inferred from homology"/>
<dbReference type="CDD" id="cd01991">
    <property type="entry name" value="Asn_synthase_B_C"/>
    <property type="match status" value="1"/>
</dbReference>
<evidence type="ECO:0000313" key="13">
    <source>
        <dbReference type="Proteomes" id="UP000663722"/>
    </source>
</evidence>
<dbReference type="PANTHER" id="PTHR43284">
    <property type="entry name" value="ASPARAGINE SYNTHETASE (GLUTAMINE-HYDROLYZING)"/>
    <property type="match status" value="1"/>
</dbReference>
<dbReference type="EC" id="6.3.5.4" evidence="3"/>
<comment type="catalytic activity">
    <reaction evidence="7">
        <text>L-aspartate + L-glutamine + ATP + H2O = L-asparagine + L-glutamate + AMP + diphosphate + H(+)</text>
        <dbReference type="Rhea" id="RHEA:12228"/>
        <dbReference type="ChEBI" id="CHEBI:15377"/>
        <dbReference type="ChEBI" id="CHEBI:15378"/>
        <dbReference type="ChEBI" id="CHEBI:29985"/>
        <dbReference type="ChEBI" id="CHEBI:29991"/>
        <dbReference type="ChEBI" id="CHEBI:30616"/>
        <dbReference type="ChEBI" id="CHEBI:33019"/>
        <dbReference type="ChEBI" id="CHEBI:58048"/>
        <dbReference type="ChEBI" id="CHEBI:58359"/>
        <dbReference type="ChEBI" id="CHEBI:456215"/>
        <dbReference type="EC" id="6.3.5.4"/>
    </reaction>
</comment>
<keyword evidence="6 8" id="KW-0315">Glutamine amidotransferase</keyword>
<keyword evidence="13" id="KW-1185">Reference proteome</keyword>
<name>A0A975GWF6_9BACT</name>
<dbReference type="PANTHER" id="PTHR43284:SF1">
    <property type="entry name" value="ASPARAGINE SYNTHETASE"/>
    <property type="match status" value="1"/>
</dbReference>
<gene>
    <name evidence="12" type="primary">asnB4</name>
    <name evidence="12" type="ORF">dnm_100060</name>
</gene>
<reference evidence="12" key="1">
    <citation type="journal article" date="2021" name="Microb. Physiol.">
        <title>Proteogenomic Insights into the Physiology of Marine, Sulfate-Reducing, Filamentous Desulfonema limicola and Desulfonema magnum.</title>
        <authorList>
            <person name="Schnaars V."/>
            <person name="Wohlbrand L."/>
            <person name="Scheve S."/>
            <person name="Hinrichs C."/>
            <person name="Reinhardt R."/>
            <person name="Rabus R."/>
        </authorList>
    </citation>
    <scope>NUCLEOTIDE SEQUENCE</scope>
    <source>
        <strain evidence="12">4be13</strain>
    </source>
</reference>
<sequence length="626" mass="72538">MCGITGKYNFQTEEPVSPELIRAMTDKIVYRGPDDQGVYTDGNIGLGHRRLSILDLSELGHQPMGSEDGTIWIVFNGEIYNFQTVRADLISKGHTFKSECDTEVIICLYQEYGEDCLKYLRGMFAFAIWDQNTSTLFLARDRIGKKPLFYYYDGKTFIFASEIKSILEDPLVRREMNYQAFYDYFKYLYVPDPKTIYKNIYKLEPGYCMTCSKEGIKKREYWDISFAEEHRGSLADISEELLHILDESVRLRMISDVPLGAFLSGGIDSSGVVALMAKQQDNPVTTCSIGFDSEAYDEIEFARMIADKFRTDHHEFTVKQNAEKILTDLAYYFDEPFADSSAIPTFYVSQLARQKVTVALSGDGGDENFAGYEKYYLDDIENKIRKKIPRVIRKSFFPFLSGLLSNANHTLLQRGTTLLNALSFESDYGFYLTNTEVRGPLWNMLVTDHTKKQISDYDPFSVTQYYYNKADTDDHLSKILYTDLKTYLTEILVKVDRMSMANSLEVRSPILDHHVIEFVAGIPAHLKYNRGEKKYILKQCFQPFLPAEVMYRKKMGFSVPLADWFRGELKDLANQYFFDKNAGLCYFFNTDSLRTVWDMHQTGKRNYATLLWSLLMFELWHREFMA</sequence>
<dbReference type="GO" id="GO:0005524">
    <property type="term" value="F:ATP binding"/>
    <property type="evidence" value="ECO:0007669"/>
    <property type="project" value="UniProtKB-KW"/>
</dbReference>
<evidence type="ECO:0000256" key="7">
    <source>
        <dbReference type="ARBA" id="ARBA00048741"/>
    </source>
</evidence>
<comment type="similarity">
    <text evidence="2">Belongs to the asparagine synthetase family.</text>
</comment>
<dbReference type="InterPro" id="IPR033738">
    <property type="entry name" value="AsnB_N"/>
</dbReference>
<evidence type="ECO:0000259" key="11">
    <source>
        <dbReference type="PROSITE" id="PS51278"/>
    </source>
</evidence>
<evidence type="ECO:0000256" key="3">
    <source>
        <dbReference type="ARBA" id="ARBA00012737"/>
    </source>
</evidence>